<evidence type="ECO:0000256" key="12">
    <source>
        <dbReference type="SAM" id="MobiDB-lite"/>
    </source>
</evidence>
<keyword evidence="3" id="KW-0677">Repeat</keyword>
<evidence type="ECO:0000313" key="16">
    <source>
        <dbReference type="Proteomes" id="UP000835052"/>
    </source>
</evidence>
<dbReference type="Pfam" id="PF00046">
    <property type="entry name" value="Homeodomain"/>
    <property type="match status" value="1"/>
</dbReference>
<gene>
    <name evidence="15" type="ORF">CAUJ_LOCUS5273</name>
</gene>
<dbReference type="EMBL" id="CAJGYM010000010">
    <property type="protein sequence ID" value="CAD6189354.1"/>
    <property type="molecule type" value="Genomic_DNA"/>
</dbReference>
<feature type="region of interest" description="Disordered" evidence="12">
    <location>
        <begin position="320"/>
        <end position="384"/>
    </location>
</feature>
<feature type="DNA-binding region" description="Homeobox" evidence="9">
    <location>
        <begin position="262"/>
        <end position="321"/>
    </location>
</feature>
<dbReference type="PROSITE" id="PS00027">
    <property type="entry name" value="HOMEOBOX_1"/>
    <property type="match status" value="1"/>
</dbReference>
<evidence type="ECO:0000256" key="3">
    <source>
        <dbReference type="ARBA" id="ARBA00022737"/>
    </source>
</evidence>
<dbReference type="Gene3D" id="2.10.110.10">
    <property type="entry name" value="Cysteine Rich Protein"/>
    <property type="match status" value="2"/>
</dbReference>
<dbReference type="GO" id="GO:0008270">
    <property type="term" value="F:zinc ion binding"/>
    <property type="evidence" value="ECO:0007669"/>
    <property type="project" value="InterPro"/>
</dbReference>
<dbReference type="InterPro" id="IPR049594">
    <property type="entry name" value="Lhx3/4-like_LIM2"/>
</dbReference>
<dbReference type="SUPFAM" id="SSF57716">
    <property type="entry name" value="Glucocorticoid receptor-like (DNA-binding domain)"/>
    <property type="match status" value="1"/>
</dbReference>
<evidence type="ECO:0000256" key="1">
    <source>
        <dbReference type="ARBA" id="ARBA00004123"/>
    </source>
</evidence>
<reference evidence="15" key="1">
    <citation type="submission" date="2020-10" db="EMBL/GenBank/DDBJ databases">
        <authorList>
            <person name="Kikuchi T."/>
        </authorList>
    </citation>
    <scope>NUCLEOTIDE SEQUENCE</scope>
    <source>
        <strain evidence="15">NKZ352</strain>
    </source>
</reference>
<dbReference type="PROSITE" id="PS50071">
    <property type="entry name" value="HOMEOBOX_2"/>
    <property type="match status" value="1"/>
</dbReference>
<dbReference type="FunFam" id="1.10.10.60:FF:000219">
    <property type="entry name" value="LIM/homeobox protein Lhx3"/>
    <property type="match status" value="1"/>
</dbReference>
<dbReference type="PROSITE" id="PS50023">
    <property type="entry name" value="LIM_DOMAIN_2"/>
    <property type="match status" value="2"/>
</dbReference>
<keyword evidence="7 9" id="KW-0371">Homeobox</keyword>
<dbReference type="PROSITE" id="PS00478">
    <property type="entry name" value="LIM_DOMAIN_1"/>
    <property type="match status" value="1"/>
</dbReference>
<keyword evidence="2 10" id="KW-0479">Metal-binding</keyword>
<keyword evidence="4 10" id="KW-0862">Zinc</keyword>
<dbReference type="OrthoDB" id="10068367at2759"/>
<evidence type="ECO:0000256" key="4">
    <source>
        <dbReference type="ARBA" id="ARBA00022833"/>
    </source>
</evidence>
<dbReference type="PANTHER" id="PTHR24208">
    <property type="entry name" value="LIM/HOMEOBOX PROTEIN LHX"/>
    <property type="match status" value="1"/>
</dbReference>
<dbReference type="GO" id="GO:0005634">
    <property type="term" value="C:nucleus"/>
    <property type="evidence" value="ECO:0007669"/>
    <property type="project" value="UniProtKB-SubCell"/>
</dbReference>
<dbReference type="InterPro" id="IPR050453">
    <property type="entry name" value="LIM_Homeobox_TF"/>
</dbReference>
<evidence type="ECO:0000256" key="9">
    <source>
        <dbReference type="PROSITE-ProRule" id="PRU00108"/>
    </source>
</evidence>
<evidence type="ECO:0000313" key="15">
    <source>
        <dbReference type="EMBL" id="CAD6189354.1"/>
    </source>
</evidence>
<dbReference type="Pfam" id="PF00412">
    <property type="entry name" value="LIM"/>
    <property type="match status" value="2"/>
</dbReference>
<name>A0A8S1H2F5_9PELO</name>
<evidence type="ECO:0000256" key="10">
    <source>
        <dbReference type="PROSITE-ProRule" id="PRU00125"/>
    </source>
</evidence>
<feature type="domain" description="LIM zinc-binding" evidence="13">
    <location>
        <begin position="191"/>
        <end position="254"/>
    </location>
</feature>
<dbReference type="SMART" id="SM00132">
    <property type="entry name" value="LIM"/>
    <property type="match status" value="2"/>
</dbReference>
<protein>
    <submittedName>
        <fullName evidence="15">Uncharacterized protein</fullName>
    </submittedName>
</protein>
<dbReference type="GO" id="GO:0000977">
    <property type="term" value="F:RNA polymerase II transcription regulatory region sequence-specific DNA binding"/>
    <property type="evidence" value="ECO:0007669"/>
    <property type="project" value="TreeGrafter"/>
</dbReference>
<keyword evidence="5 10" id="KW-0440">LIM domain</keyword>
<keyword evidence="6 9" id="KW-0238">DNA-binding</keyword>
<feature type="domain" description="Homeobox" evidence="14">
    <location>
        <begin position="260"/>
        <end position="320"/>
    </location>
</feature>
<dbReference type="Proteomes" id="UP000835052">
    <property type="component" value="Unassembled WGS sequence"/>
</dbReference>
<dbReference type="CDD" id="cd00086">
    <property type="entry name" value="homeodomain"/>
    <property type="match status" value="1"/>
</dbReference>
<dbReference type="InterPro" id="IPR017970">
    <property type="entry name" value="Homeobox_CS"/>
</dbReference>
<evidence type="ECO:0000259" key="14">
    <source>
        <dbReference type="PROSITE" id="PS50071"/>
    </source>
</evidence>
<dbReference type="FunFam" id="2.10.110.10:FF:000006">
    <property type="entry name" value="LIM homeobox transcription factor 1-beta"/>
    <property type="match status" value="1"/>
</dbReference>
<dbReference type="GO" id="GO:0000981">
    <property type="term" value="F:DNA-binding transcription factor activity, RNA polymerase II-specific"/>
    <property type="evidence" value="ECO:0007669"/>
    <property type="project" value="InterPro"/>
</dbReference>
<evidence type="ECO:0000256" key="7">
    <source>
        <dbReference type="ARBA" id="ARBA00023155"/>
    </source>
</evidence>
<dbReference type="SMART" id="SM00389">
    <property type="entry name" value="HOX"/>
    <property type="match status" value="1"/>
</dbReference>
<comment type="caution">
    <text evidence="15">The sequence shown here is derived from an EMBL/GenBank/DDBJ whole genome shotgun (WGS) entry which is preliminary data.</text>
</comment>
<dbReference type="SUPFAM" id="SSF46689">
    <property type="entry name" value="Homeodomain-like"/>
    <property type="match status" value="1"/>
</dbReference>
<evidence type="ECO:0000259" key="13">
    <source>
        <dbReference type="PROSITE" id="PS50023"/>
    </source>
</evidence>
<dbReference type="InterPro" id="IPR009057">
    <property type="entry name" value="Homeodomain-like_sf"/>
</dbReference>
<dbReference type="FunFam" id="2.10.110.10:FF:000032">
    <property type="entry name" value="LIM/homeobox protein Lhx3"/>
    <property type="match status" value="1"/>
</dbReference>
<feature type="compositionally biased region" description="Polar residues" evidence="12">
    <location>
        <begin position="331"/>
        <end position="352"/>
    </location>
</feature>
<evidence type="ECO:0000256" key="2">
    <source>
        <dbReference type="ARBA" id="ARBA00022723"/>
    </source>
</evidence>
<comment type="subcellular location">
    <subcellularLocation>
        <location evidence="1 9 11">Nucleus</location>
    </subcellularLocation>
</comment>
<organism evidence="15 16">
    <name type="scientific">Caenorhabditis auriculariae</name>
    <dbReference type="NCBI Taxonomy" id="2777116"/>
    <lineage>
        <taxon>Eukaryota</taxon>
        <taxon>Metazoa</taxon>
        <taxon>Ecdysozoa</taxon>
        <taxon>Nematoda</taxon>
        <taxon>Chromadorea</taxon>
        <taxon>Rhabditida</taxon>
        <taxon>Rhabditina</taxon>
        <taxon>Rhabditomorpha</taxon>
        <taxon>Rhabditoidea</taxon>
        <taxon>Rhabditidae</taxon>
        <taxon>Peloderinae</taxon>
        <taxon>Caenorhabditis</taxon>
    </lineage>
</organism>
<keyword evidence="8 9" id="KW-0539">Nucleus</keyword>
<dbReference type="AlphaFoldDB" id="A0A8S1H2F5"/>
<accession>A0A8S1H2F5</accession>
<evidence type="ECO:0000256" key="8">
    <source>
        <dbReference type="ARBA" id="ARBA00023242"/>
    </source>
</evidence>
<dbReference type="PANTHER" id="PTHR24208:SF128">
    <property type="entry name" value="LIM3, ISOFORM G"/>
    <property type="match status" value="1"/>
</dbReference>
<dbReference type="InterPro" id="IPR001356">
    <property type="entry name" value="HD"/>
</dbReference>
<evidence type="ECO:0000256" key="11">
    <source>
        <dbReference type="RuleBase" id="RU000682"/>
    </source>
</evidence>
<dbReference type="GO" id="GO:0030182">
    <property type="term" value="P:neuron differentiation"/>
    <property type="evidence" value="ECO:0007669"/>
    <property type="project" value="TreeGrafter"/>
</dbReference>
<dbReference type="InterPro" id="IPR001781">
    <property type="entry name" value="Znf_LIM"/>
</dbReference>
<feature type="domain" description="LIM zinc-binding" evidence="13">
    <location>
        <begin position="131"/>
        <end position="190"/>
    </location>
</feature>
<evidence type="ECO:0000256" key="5">
    <source>
        <dbReference type="ARBA" id="ARBA00023038"/>
    </source>
</evidence>
<dbReference type="CDD" id="cd09376">
    <property type="entry name" value="LIM2_Lhx3_Lhx4"/>
    <property type="match status" value="1"/>
</dbReference>
<evidence type="ECO:0000256" key="6">
    <source>
        <dbReference type="ARBA" id="ARBA00023125"/>
    </source>
</evidence>
<proteinExistence type="predicted"/>
<feature type="compositionally biased region" description="Polar residues" evidence="12">
    <location>
        <begin position="361"/>
        <end position="383"/>
    </location>
</feature>
<keyword evidence="16" id="KW-1185">Reference proteome</keyword>
<dbReference type="Gene3D" id="1.10.10.60">
    <property type="entry name" value="Homeodomain-like"/>
    <property type="match status" value="1"/>
</dbReference>
<sequence>MLFTISTLFCRLHNNSHNQSAGSFQPKRSTVEEFFEDVGRPLAEKWAWSKTAPVLLRRAPSGSYSLFQLAEPSTTFSPPLHVKGKNKKTIKLECLFHYDMLEGSVEEHSRREESSIAARSSREGCLDQEDSHCRACEHPIRDRFVSRILDRSYHTECVRCFTCNEQLDSTCFYRDDRLFCKPHFFKKYGTKCANCGEGIVPDHVVRKASGHVYHVECFQCVVCKRQLETGDEFYLIANEARLVCKADYELAKEKHAEADNGNKRPRTTISAKSLETLKQAYQASSKPARHVREQLAAETGLDMRVVQVWFQNRRAKEKRLKKDAGRRWNGVSKTDSESNSPSGSIAGQSPTYTYIDGIGESDQNPDGAYSTTSGSAEGQTSITPGLIPSEIDYAPVSRALEISLPPSTALLGIDGMPLGAPRMDLYMDLVQPIASVNPLMINNLMHRYLQ</sequence>